<dbReference type="Proteomes" id="UP000186890">
    <property type="component" value="Unassembled WGS sequence"/>
</dbReference>
<dbReference type="EMBL" id="MSJM01000005">
    <property type="protein sequence ID" value="OLF47703.1"/>
    <property type="molecule type" value="Genomic_DNA"/>
</dbReference>
<comment type="caution">
    <text evidence="2">The sequence shown here is derived from an EMBL/GenBank/DDBJ whole genome shotgun (WGS) entry which is preliminary data.</text>
</comment>
<accession>A0A1Q8E7E7</accession>
<proteinExistence type="predicted"/>
<keyword evidence="1" id="KW-0472">Membrane</keyword>
<keyword evidence="1" id="KW-1133">Transmembrane helix</keyword>
<protein>
    <recommendedName>
        <fullName evidence="4">DUF624 domain-containing protein</fullName>
    </recommendedName>
</protein>
<sequence>MGKVIEFVFQKVYLALLVSGIFFLLTVCGGLVGGFAPAGATVMSLVAAHGYDYRSYTWSEAWTLFRSNLKRSNLVFYSLFLLEMGLVYGLYLVVQLPPSILMVMVIFVQVLLALFVLLAYPIYLKLQVYFEMSYLISLKLSFIGLFISIMALIKLLIGTALLVWLGYHFPAVGFFLLVGAWHFYASDILEPIYQGLQDKIR</sequence>
<keyword evidence="3" id="KW-1185">Reference proteome</keyword>
<name>A0A1Q8E7E7_9STRE</name>
<dbReference type="OrthoDB" id="1650985at2"/>
<dbReference type="RefSeq" id="WP_075105010.1">
    <property type="nucleotide sequence ID" value="NZ_MSJM01000005.1"/>
</dbReference>
<gene>
    <name evidence="2" type="ORF">BU202_06640</name>
</gene>
<organism evidence="2 3">
    <name type="scientific">Streptococcus cuniculi</name>
    <dbReference type="NCBI Taxonomy" id="1432788"/>
    <lineage>
        <taxon>Bacteria</taxon>
        <taxon>Bacillati</taxon>
        <taxon>Bacillota</taxon>
        <taxon>Bacilli</taxon>
        <taxon>Lactobacillales</taxon>
        <taxon>Streptococcaceae</taxon>
        <taxon>Streptococcus</taxon>
    </lineage>
</organism>
<evidence type="ECO:0000256" key="1">
    <source>
        <dbReference type="SAM" id="Phobius"/>
    </source>
</evidence>
<feature type="transmembrane region" description="Helical" evidence="1">
    <location>
        <begin position="101"/>
        <end position="123"/>
    </location>
</feature>
<dbReference type="InterPro" id="IPR006938">
    <property type="entry name" value="DUF624"/>
</dbReference>
<dbReference type="AlphaFoldDB" id="A0A1Q8E7E7"/>
<evidence type="ECO:0000313" key="3">
    <source>
        <dbReference type="Proteomes" id="UP000186890"/>
    </source>
</evidence>
<feature type="transmembrane region" description="Helical" evidence="1">
    <location>
        <begin position="135"/>
        <end position="157"/>
    </location>
</feature>
<reference evidence="3" key="1">
    <citation type="submission" date="2016-12" db="EMBL/GenBank/DDBJ databases">
        <authorList>
            <person name="Gulvik C.A."/>
        </authorList>
    </citation>
    <scope>NUCLEOTIDE SEQUENCE [LARGE SCALE GENOMIC DNA]</scope>
    <source>
        <strain evidence="3">NED12-00049-6B</strain>
    </source>
</reference>
<dbReference type="Pfam" id="PF04854">
    <property type="entry name" value="DUF624"/>
    <property type="match status" value="1"/>
</dbReference>
<evidence type="ECO:0000313" key="2">
    <source>
        <dbReference type="EMBL" id="OLF47703.1"/>
    </source>
</evidence>
<keyword evidence="1" id="KW-0812">Transmembrane</keyword>
<feature type="transmembrane region" description="Helical" evidence="1">
    <location>
        <begin position="12"/>
        <end position="36"/>
    </location>
</feature>
<feature type="transmembrane region" description="Helical" evidence="1">
    <location>
        <begin position="74"/>
        <end position="94"/>
    </location>
</feature>
<evidence type="ECO:0008006" key="4">
    <source>
        <dbReference type="Google" id="ProtNLM"/>
    </source>
</evidence>
<feature type="transmembrane region" description="Helical" evidence="1">
    <location>
        <begin position="164"/>
        <end position="184"/>
    </location>
</feature>